<gene>
    <name evidence="3" type="ORF">CBG50_12880</name>
</gene>
<dbReference type="RefSeq" id="WP_088337985.1">
    <property type="nucleotide sequence ID" value="NZ_CP021934.1"/>
</dbReference>
<dbReference type="SUPFAM" id="SSF51735">
    <property type="entry name" value="NAD(P)-binding Rossmann-fold domains"/>
    <property type="match status" value="1"/>
</dbReference>
<dbReference type="Pfam" id="PF01370">
    <property type="entry name" value="Epimerase"/>
    <property type="match status" value="1"/>
</dbReference>
<dbReference type="InterPro" id="IPR036291">
    <property type="entry name" value="NAD(P)-bd_dom_sf"/>
</dbReference>
<evidence type="ECO:0000256" key="1">
    <source>
        <dbReference type="ARBA" id="ARBA00007637"/>
    </source>
</evidence>
<comment type="similarity">
    <text evidence="1">Belongs to the NAD(P)-dependent epimerase/dehydratase family.</text>
</comment>
<dbReference type="CDD" id="cd05246">
    <property type="entry name" value="dTDP_GD_SDR_e"/>
    <property type="match status" value="1"/>
</dbReference>
<dbReference type="GO" id="GO:0009225">
    <property type="term" value="P:nucleotide-sugar metabolic process"/>
    <property type="evidence" value="ECO:0007669"/>
    <property type="project" value="InterPro"/>
</dbReference>
<feature type="domain" description="NAD-dependent epimerase/dehydratase" evidence="2">
    <location>
        <begin position="5"/>
        <end position="286"/>
    </location>
</feature>
<evidence type="ECO:0000313" key="3">
    <source>
        <dbReference type="EMBL" id="ASC04048.1"/>
    </source>
</evidence>
<organism evidence="3 4">
    <name type="scientific">Fusobacterium nucleatum subsp. polymorphum</name>
    <name type="common">Fusobacterium polymorphum</name>
    <dbReference type="NCBI Taxonomy" id="76857"/>
    <lineage>
        <taxon>Bacteria</taxon>
        <taxon>Fusobacteriati</taxon>
        <taxon>Fusobacteriota</taxon>
        <taxon>Fusobacteriia</taxon>
        <taxon>Fusobacteriales</taxon>
        <taxon>Fusobacteriaceae</taxon>
        <taxon>Fusobacterium</taxon>
    </lineage>
</organism>
<evidence type="ECO:0000259" key="2">
    <source>
        <dbReference type="Pfam" id="PF01370"/>
    </source>
</evidence>
<dbReference type="EMBL" id="CP021934">
    <property type="protein sequence ID" value="ASC04048.1"/>
    <property type="molecule type" value="Genomic_DNA"/>
</dbReference>
<proteinExistence type="inferred from homology"/>
<dbReference type="PANTHER" id="PTHR43000">
    <property type="entry name" value="DTDP-D-GLUCOSE 4,6-DEHYDRATASE-RELATED"/>
    <property type="match status" value="1"/>
</dbReference>
<dbReference type="Gene3D" id="3.90.25.10">
    <property type="entry name" value="UDP-galactose 4-epimerase, domain 1"/>
    <property type="match status" value="1"/>
</dbReference>
<protein>
    <submittedName>
        <fullName evidence="3">dTDP-glucose 4,6-dehydratase</fullName>
    </submittedName>
</protein>
<dbReference type="InterPro" id="IPR005888">
    <property type="entry name" value="dTDP_Gluc_deHydtase"/>
</dbReference>
<dbReference type="AlphaFoldDB" id="A0A1Z3CK83"/>
<dbReference type="Proteomes" id="UP000196759">
    <property type="component" value="Chromosome"/>
</dbReference>
<dbReference type="InterPro" id="IPR001509">
    <property type="entry name" value="Epimerase_deHydtase"/>
</dbReference>
<dbReference type="Gene3D" id="3.40.50.720">
    <property type="entry name" value="NAD(P)-binding Rossmann-like Domain"/>
    <property type="match status" value="1"/>
</dbReference>
<accession>A0A1Z3CK83</accession>
<sequence>MKTYLITGAAGFIGANFLKYILKKYEDINVIVVDSLTYAGNLGTIKEELKDSRVKFEKVDIRNRKEIERIFSENKIDYVVNFAAESHVDRSIENPQIFLETNILGTQNLLNNAKKSWTVSKDENGYPVYREGVKYLQVSTDEVYGSLSKDYDEPVELIIDDEAVKKVVKNRKNLKTYGDKFFTEESPVDPRSPYSASKTGADHIVIAYGETYKLPINITRCSNNYGPYHFPEKLIPLMIKNILEGKKLPVYGKGDNVRDWLYVEDHCKGIDLVLREAKSREIYNIGGFNEEKNINIVKLVIDILKEEITNNDEYKKVLKTDISNINYDLITYVQDRLGHDMRYAINPSKIAKDLGWYPETDFETGIRKTVKWYLENQDWVDEVVSGDYQKYYDRMYGDRGCLSNSVDKKV</sequence>
<keyword evidence="4" id="KW-1185">Reference proteome</keyword>
<evidence type="ECO:0000313" key="4">
    <source>
        <dbReference type="Proteomes" id="UP000196759"/>
    </source>
</evidence>
<reference evidence="3 4" key="1">
    <citation type="submission" date="2017-06" db="EMBL/GenBank/DDBJ databases">
        <title>Draft genome sequence of Fusobacterium nucleatum subsp. polymorphum KCOM 1260 (=ChDC F218).</title>
        <authorList>
            <person name="Kook J.-K."/>
            <person name="Park S.-N."/>
            <person name="Lim Y.K."/>
            <person name="Roh H."/>
        </authorList>
    </citation>
    <scope>NUCLEOTIDE SEQUENCE [LARGE SCALE GENOMIC DNA]</scope>
    <source>
        <strain evidence="4">KCOM 1260 (ChDC F218)</strain>
    </source>
</reference>
<name>A0A1Z3CK83_FUSNP</name>
<dbReference type="GO" id="GO:0008460">
    <property type="term" value="F:dTDP-glucose 4,6-dehydratase activity"/>
    <property type="evidence" value="ECO:0007669"/>
    <property type="project" value="InterPro"/>
</dbReference>